<evidence type="ECO:0000256" key="1">
    <source>
        <dbReference type="ARBA" id="ARBA00004123"/>
    </source>
</evidence>
<accession>A0A5M8PPZ4</accession>
<dbReference type="GO" id="GO:0007129">
    <property type="term" value="P:homologous chromosome pairing at meiosis"/>
    <property type="evidence" value="ECO:0007669"/>
    <property type="project" value="TreeGrafter"/>
</dbReference>
<dbReference type="GO" id="GO:0003690">
    <property type="term" value="F:double-stranded DNA binding"/>
    <property type="evidence" value="ECO:0007669"/>
    <property type="project" value="TreeGrafter"/>
</dbReference>
<protein>
    <submittedName>
        <fullName evidence="6">Uncharacterized protein</fullName>
    </submittedName>
</protein>
<dbReference type="PANTHER" id="PTHR15938:SF0">
    <property type="entry name" value="HOMOLOGOUS-PAIRING PROTEIN 2 HOMOLOG"/>
    <property type="match status" value="1"/>
</dbReference>
<dbReference type="PANTHER" id="PTHR15938">
    <property type="entry name" value="TBP-1 INTERACTING PROTEIN"/>
    <property type="match status" value="1"/>
</dbReference>
<evidence type="ECO:0000256" key="2">
    <source>
        <dbReference type="ARBA" id="ARBA00023172"/>
    </source>
</evidence>
<gene>
    <name evidence="6" type="ORF">FRX48_04889</name>
</gene>
<name>A0A5M8PPZ4_9LECA</name>
<keyword evidence="3" id="KW-0539">Nucleus</keyword>
<reference evidence="6 7" key="1">
    <citation type="submission" date="2019-09" db="EMBL/GenBank/DDBJ databases">
        <title>The hologenome of the rock-dwelling lichen Lasallia pustulata.</title>
        <authorList>
            <person name="Greshake Tzovaras B."/>
            <person name="Segers F."/>
            <person name="Bicker A."/>
            <person name="Dal Grande F."/>
            <person name="Otte J."/>
            <person name="Hankeln T."/>
            <person name="Schmitt I."/>
            <person name="Ebersberger I."/>
        </authorList>
    </citation>
    <scope>NUCLEOTIDE SEQUENCE [LARGE SCALE GENOMIC DNA]</scope>
    <source>
        <strain evidence="6">A1-1</strain>
    </source>
</reference>
<keyword evidence="2" id="KW-0233">DNA recombination</keyword>
<dbReference type="GO" id="GO:0000794">
    <property type="term" value="C:condensed nuclear chromosome"/>
    <property type="evidence" value="ECO:0007669"/>
    <property type="project" value="TreeGrafter"/>
</dbReference>
<evidence type="ECO:0000256" key="3">
    <source>
        <dbReference type="ARBA" id="ARBA00023242"/>
    </source>
</evidence>
<feature type="coiled-coil region" evidence="5">
    <location>
        <begin position="33"/>
        <end position="60"/>
    </location>
</feature>
<dbReference type="EMBL" id="VXIT01000007">
    <property type="protein sequence ID" value="KAA6411608.1"/>
    <property type="molecule type" value="Genomic_DNA"/>
</dbReference>
<dbReference type="GO" id="GO:0120231">
    <property type="term" value="C:DNA recombinase auxiliary factor complex"/>
    <property type="evidence" value="ECO:0007669"/>
    <property type="project" value="TreeGrafter"/>
</dbReference>
<dbReference type="Proteomes" id="UP000324767">
    <property type="component" value="Unassembled WGS sequence"/>
</dbReference>
<proteinExistence type="predicted"/>
<keyword evidence="5" id="KW-0175">Coiled coil</keyword>
<organism evidence="6 7">
    <name type="scientific">Lasallia pustulata</name>
    <dbReference type="NCBI Taxonomy" id="136370"/>
    <lineage>
        <taxon>Eukaryota</taxon>
        <taxon>Fungi</taxon>
        <taxon>Dikarya</taxon>
        <taxon>Ascomycota</taxon>
        <taxon>Pezizomycotina</taxon>
        <taxon>Lecanoromycetes</taxon>
        <taxon>OSLEUM clade</taxon>
        <taxon>Umbilicariomycetidae</taxon>
        <taxon>Umbilicariales</taxon>
        <taxon>Umbilicariaceae</taxon>
        <taxon>Lasallia</taxon>
    </lineage>
</organism>
<evidence type="ECO:0000256" key="4">
    <source>
        <dbReference type="ARBA" id="ARBA00023254"/>
    </source>
</evidence>
<evidence type="ECO:0000256" key="5">
    <source>
        <dbReference type="SAM" id="Coils"/>
    </source>
</evidence>
<evidence type="ECO:0000313" key="7">
    <source>
        <dbReference type="Proteomes" id="UP000324767"/>
    </source>
</evidence>
<dbReference type="OrthoDB" id="272266at2759"/>
<evidence type="ECO:0000313" key="6">
    <source>
        <dbReference type="EMBL" id="KAA6411608.1"/>
    </source>
</evidence>
<dbReference type="AlphaFoldDB" id="A0A5M8PPZ4"/>
<dbReference type="GO" id="GO:0000709">
    <property type="term" value="P:meiotic joint molecule formation"/>
    <property type="evidence" value="ECO:0007669"/>
    <property type="project" value="TreeGrafter"/>
</dbReference>
<sequence length="158" mass="17441">MHESNTVAAKSAGKQIVYHVLQDPNDAASPEELVAMDHEIDELREQIASAKASDKTLRSNLASVNATLSTQDLRDSAKALGRERERLLGRLGPLRSGSVKPISQAEKAVVDTAWKEWSENARARKKVCLDVWAYVTDMLPDGKTEAELWEELGLEADE</sequence>
<dbReference type="GO" id="GO:0010774">
    <property type="term" value="P:meiotic strand invasion involved in reciprocal meiotic recombination"/>
    <property type="evidence" value="ECO:0007669"/>
    <property type="project" value="TreeGrafter"/>
</dbReference>
<comment type="subcellular location">
    <subcellularLocation>
        <location evidence="1">Nucleus</location>
    </subcellularLocation>
</comment>
<comment type="caution">
    <text evidence="6">The sequence shown here is derived from an EMBL/GenBank/DDBJ whole genome shotgun (WGS) entry which is preliminary data.</text>
</comment>
<keyword evidence="4" id="KW-0469">Meiosis</keyword>
<dbReference type="GO" id="GO:0120230">
    <property type="term" value="F:recombinase activator activity"/>
    <property type="evidence" value="ECO:0007669"/>
    <property type="project" value="TreeGrafter"/>
</dbReference>